<sequence>MLQTITHAEVQVKSKSKDSGRVWKHSSNKSRNVHEQVGKTTLERPEPCRSAASKVIQATTKRRPVPALSDKKGSSPARKTCSAGKGRKIDMTGPWWKYGKNERQRGPGATTMAAYIGLMPTPPNLNSFPINQ</sequence>
<dbReference type="EMBL" id="CAWYQH010000104">
    <property type="protein sequence ID" value="CAK8687336.1"/>
    <property type="molecule type" value="Genomic_DNA"/>
</dbReference>
<evidence type="ECO:0000313" key="2">
    <source>
        <dbReference type="EMBL" id="CAK8687336.1"/>
    </source>
</evidence>
<comment type="caution">
    <text evidence="2">The sequence shown here is derived from an EMBL/GenBank/DDBJ whole genome shotgun (WGS) entry which is preliminary data.</text>
</comment>
<feature type="compositionally biased region" description="Basic and acidic residues" evidence="1">
    <location>
        <begin position="10"/>
        <end position="21"/>
    </location>
</feature>
<dbReference type="Proteomes" id="UP001642483">
    <property type="component" value="Unassembled WGS sequence"/>
</dbReference>
<keyword evidence="3" id="KW-1185">Reference proteome</keyword>
<accession>A0ABP0G691</accession>
<feature type="region of interest" description="Disordered" evidence="1">
    <location>
        <begin position="1"/>
        <end position="106"/>
    </location>
</feature>
<reference evidence="2 3" key="1">
    <citation type="submission" date="2024-02" db="EMBL/GenBank/DDBJ databases">
        <authorList>
            <person name="Daric V."/>
            <person name="Darras S."/>
        </authorList>
    </citation>
    <scope>NUCLEOTIDE SEQUENCE [LARGE SCALE GENOMIC DNA]</scope>
</reference>
<name>A0ABP0G691_CLALP</name>
<protein>
    <submittedName>
        <fullName evidence="2">Uncharacterized protein</fullName>
    </submittedName>
</protein>
<gene>
    <name evidence="2" type="ORF">CVLEPA_LOCUS19412</name>
</gene>
<evidence type="ECO:0000313" key="3">
    <source>
        <dbReference type="Proteomes" id="UP001642483"/>
    </source>
</evidence>
<organism evidence="2 3">
    <name type="scientific">Clavelina lepadiformis</name>
    <name type="common">Light-bulb sea squirt</name>
    <name type="synonym">Ascidia lepadiformis</name>
    <dbReference type="NCBI Taxonomy" id="159417"/>
    <lineage>
        <taxon>Eukaryota</taxon>
        <taxon>Metazoa</taxon>
        <taxon>Chordata</taxon>
        <taxon>Tunicata</taxon>
        <taxon>Ascidiacea</taxon>
        <taxon>Aplousobranchia</taxon>
        <taxon>Clavelinidae</taxon>
        <taxon>Clavelina</taxon>
    </lineage>
</organism>
<feature type="compositionally biased region" description="Basic and acidic residues" evidence="1">
    <location>
        <begin position="32"/>
        <end position="47"/>
    </location>
</feature>
<proteinExistence type="predicted"/>
<evidence type="ECO:0000256" key="1">
    <source>
        <dbReference type="SAM" id="MobiDB-lite"/>
    </source>
</evidence>